<dbReference type="Proteomes" id="UP001266305">
    <property type="component" value="Unassembled WGS sequence"/>
</dbReference>
<gene>
    <name evidence="1" type="ORF">P7K49_027168</name>
</gene>
<dbReference type="EMBL" id="JASSZA010000013">
    <property type="protein sequence ID" value="KAK2095752.1"/>
    <property type="molecule type" value="Genomic_DNA"/>
</dbReference>
<proteinExistence type="predicted"/>
<evidence type="ECO:0000313" key="2">
    <source>
        <dbReference type="Proteomes" id="UP001266305"/>
    </source>
</evidence>
<sequence length="66" mass="7591">NEVERTAVSASLVAFPHRAATDSEQCPLIACCWHERTNQCDLEQLLHKLLIRMDPRVMEEIEDLTI</sequence>
<evidence type="ECO:0000313" key="1">
    <source>
        <dbReference type="EMBL" id="KAK2095752.1"/>
    </source>
</evidence>
<comment type="caution">
    <text evidence="1">The sequence shown here is derived from an EMBL/GenBank/DDBJ whole genome shotgun (WGS) entry which is preliminary data.</text>
</comment>
<reference evidence="1 2" key="1">
    <citation type="submission" date="2023-05" db="EMBL/GenBank/DDBJ databases">
        <title>B98-5 Cell Line De Novo Hybrid Assembly: An Optical Mapping Approach.</title>
        <authorList>
            <person name="Kananen K."/>
            <person name="Auerbach J.A."/>
            <person name="Kautto E."/>
            <person name="Blachly J.S."/>
        </authorList>
    </citation>
    <scope>NUCLEOTIDE SEQUENCE [LARGE SCALE GENOMIC DNA]</scope>
    <source>
        <strain evidence="1">B95-8</strain>
        <tissue evidence="1">Cell line</tissue>
    </source>
</reference>
<protein>
    <submittedName>
        <fullName evidence="1">Uncharacterized protein</fullName>
    </submittedName>
</protein>
<organism evidence="1 2">
    <name type="scientific">Saguinus oedipus</name>
    <name type="common">Cotton-top tamarin</name>
    <name type="synonym">Oedipomidas oedipus</name>
    <dbReference type="NCBI Taxonomy" id="9490"/>
    <lineage>
        <taxon>Eukaryota</taxon>
        <taxon>Metazoa</taxon>
        <taxon>Chordata</taxon>
        <taxon>Craniata</taxon>
        <taxon>Vertebrata</taxon>
        <taxon>Euteleostomi</taxon>
        <taxon>Mammalia</taxon>
        <taxon>Eutheria</taxon>
        <taxon>Euarchontoglires</taxon>
        <taxon>Primates</taxon>
        <taxon>Haplorrhini</taxon>
        <taxon>Platyrrhini</taxon>
        <taxon>Cebidae</taxon>
        <taxon>Callitrichinae</taxon>
        <taxon>Saguinus</taxon>
    </lineage>
</organism>
<keyword evidence="2" id="KW-1185">Reference proteome</keyword>
<name>A0ABQ9UHK3_SAGOE</name>
<feature type="non-terminal residue" evidence="1">
    <location>
        <position position="1"/>
    </location>
</feature>
<accession>A0ABQ9UHK3</accession>
<feature type="non-terminal residue" evidence="1">
    <location>
        <position position="66"/>
    </location>
</feature>